<dbReference type="SUPFAM" id="SSF49899">
    <property type="entry name" value="Concanavalin A-like lectins/glucanases"/>
    <property type="match status" value="1"/>
</dbReference>
<protein>
    <submittedName>
        <fullName evidence="5">Carboxylic ester hydrolase (EC)</fullName>
        <ecNumber evidence="5">3.1.1.-</ecNumber>
    </submittedName>
</protein>
<dbReference type="GO" id="GO:0005975">
    <property type="term" value="P:carbohydrate metabolic process"/>
    <property type="evidence" value="ECO:0007669"/>
    <property type="project" value="InterPro"/>
</dbReference>
<name>A0A5K1JVZ0_9APHY</name>
<evidence type="ECO:0000256" key="2">
    <source>
        <dbReference type="ARBA" id="ARBA00022801"/>
    </source>
</evidence>
<dbReference type="Gene3D" id="2.60.120.200">
    <property type="match status" value="1"/>
</dbReference>
<dbReference type="PROSITE" id="PS51762">
    <property type="entry name" value="GH16_2"/>
    <property type="match status" value="1"/>
</dbReference>
<dbReference type="Gene3D" id="3.40.50.1820">
    <property type="entry name" value="alpha/beta hydrolase"/>
    <property type="match status" value="1"/>
</dbReference>
<dbReference type="InterPro" id="IPR013320">
    <property type="entry name" value="ConA-like_dom_sf"/>
</dbReference>
<keyword evidence="3" id="KW-0326">Glycosidase</keyword>
<keyword evidence="2 5" id="KW-0378">Hydrolase</keyword>
<evidence type="ECO:0000259" key="4">
    <source>
        <dbReference type="PROSITE" id="PS51762"/>
    </source>
</evidence>
<dbReference type="PANTHER" id="PTHR10963">
    <property type="entry name" value="GLYCOSYL HYDROLASE-RELATED"/>
    <property type="match status" value="1"/>
</dbReference>
<reference evidence="5" key="1">
    <citation type="submission" date="2019-10" db="EMBL/GenBank/DDBJ databases">
        <authorList>
            <person name="Nor Muhammad N."/>
        </authorList>
    </citation>
    <scope>NUCLEOTIDE SEQUENCE</scope>
</reference>
<sequence>MSAQQPFFDSIVADTGSRVSWDTKFPGASSAEVAPLLALDPDEPSQGSPFGTGDANQLALMFKRIAAFEGDFLFQSQRRSLLVQRSAKLPAWSYLVDRSPLPGVGSPHGNDNLALSRGEDFLDYIIQFVATICQNGGSNRTIPRFEILKTENINPDFIQLTSGRPSTLPYRKPSSTPSKTHELGSDNCFRSAFNTTLPANRLPYELVIKILSSGAYTRWQELVALTHICQHWRDVALGTPQLWADAVQSVCAGRCTGLDGKIRWPKALPIFLARSDPFPLTFDFPEPTRLTAELSPGAALQPHIPRVAHLCVRVGNSDALKLVLLQVHEHMRSLESLRILQAVLISGVPFSIKKLPSWDDTDFPRLHTLAMPGHYFGKSIAVASLKTLVLNGGPRNYRVFLGALQRCGPMLESLTLRDWTHPEPPSDLTTHTAHLGSLRCLEVGFPRETFGSTPLVSLFAALSLPPDVVVDLNWHSNPGRTPELLPKHLVGLHAPPFFDSMCLHISWPYSQARIAALYGYVDGTEKMCIREEPVRVVDRDRHASWVSDILGRFPAGHQFPSVTRLAVDLDMDCMGYDWEVSRRALGYCTAFAHSSAHSRSSVASTCLGRALGARSSGWWMRFSTSTLPSESESTEGRTLGYVCEVADYSNPTMATGYIEAVRAQLDALEARLTHHLKSQGGQRLHRLELCIAYSSPTPHPPPQAYPDIRGIEPSATLTAYLSSIYTPRFETLVDEVVFMRSAAQTKGPGYRVIVHRATTISALRLTMVAPGHVLKLISAVISVAGPVSTATLSGAISEPRNWLSGDFEHLNEVVHRPSHCEPFRMSFGPSTNRQDFERSFAPLDAPNSYELSARGLSLCLDKPSGEVVTKDHVNSKVAEGSTFNSTFTVLYGRVTYNFSGPAIPGVVSAAILLAQTDDEIDIELLGGRPTQWQTNIFAPAPFETTPLYNTFSSLQDYPRNPKSVQDMHSYTIDWSPERIVWSVDGSDVRTLRAEETGVDGTFHYPSHPARLQFGIWDASTPAGTSEWARGPINWASAPRRMGAVFDGIEVECPY</sequence>
<feature type="domain" description="GH16" evidence="4">
    <location>
        <begin position="790"/>
        <end position="1043"/>
    </location>
</feature>
<dbReference type="GO" id="GO:0031505">
    <property type="term" value="P:fungal-type cell wall organization"/>
    <property type="evidence" value="ECO:0007669"/>
    <property type="project" value="TreeGrafter"/>
</dbReference>
<dbReference type="InterPro" id="IPR029058">
    <property type="entry name" value="AB_hydrolase_fold"/>
</dbReference>
<dbReference type="AlphaFoldDB" id="A0A5K1JVZ0"/>
<evidence type="ECO:0000313" key="5">
    <source>
        <dbReference type="EMBL" id="VWO96434.1"/>
    </source>
</evidence>
<gene>
    <name evidence="5" type="primary">Q5XTQ4</name>
</gene>
<evidence type="ECO:0000256" key="1">
    <source>
        <dbReference type="ARBA" id="ARBA00022729"/>
    </source>
</evidence>
<dbReference type="SUPFAM" id="SSF81383">
    <property type="entry name" value="F-box domain"/>
    <property type="match status" value="1"/>
</dbReference>
<evidence type="ECO:0000256" key="3">
    <source>
        <dbReference type="ARBA" id="ARBA00023295"/>
    </source>
</evidence>
<keyword evidence="1" id="KW-0732">Signal</keyword>
<dbReference type="PANTHER" id="PTHR10963:SF22">
    <property type="entry name" value="GLYCOSIDASE CRH2-RELATED"/>
    <property type="match status" value="1"/>
</dbReference>
<dbReference type="GO" id="GO:0004553">
    <property type="term" value="F:hydrolase activity, hydrolyzing O-glycosyl compounds"/>
    <property type="evidence" value="ECO:0007669"/>
    <property type="project" value="InterPro"/>
</dbReference>
<dbReference type="Pfam" id="PF00722">
    <property type="entry name" value="Glyco_hydro_16"/>
    <property type="match status" value="1"/>
</dbReference>
<dbReference type="GO" id="GO:0016757">
    <property type="term" value="F:glycosyltransferase activity"/>
    <property type="evidence" value="ECO:0007669"/>
    <property type="project" value="TreeGrafter"/>
</dbReference>
<proteinExistence type="predicted"/>
<accession>A0A5K1JVZ0</accession>
<dbReference type="GO" id="GO:0009277">
    <property type="term" value="C:fungal-type cell wall"/>
    <property type="evidence" value="ECO:0007669"/>
    <property type="project" value="TreeGrafter"/>
</dbReference>
<dbReference type="EMBL" id="LR725634">
    <property type="protein sequence ID" value="VWO96434.1"/>
    <property type="molecule type" value="Genomic_DNA"/>
</dbReference>
<dbReference type="EC" id="3.1.1.-" evidence="5"/>
<organism evidence="5">
    <name type="scientific">Ganoderma boninense</name>
    <dbReference type="NCBI Taxonomy" id="34458"/>
    <lineage>
        <taxon>Eukaryota</taxon>
        <taxon>Fungi</taxon>
        <taxon>Dikarya</taxon>
        <taxon>Basidiomycota</taxon>
        <taxon>Agaricomycotina</taxon>
        <taxon>Agaricomycetes</taxon>
        <taxon>Polyporales</taxon>
        <taxon>Polyporaceae</taxon>
        <taxon>Ganoderma</taxon>
    </lineage>
</organism>
<dbReference type="InterPro" id="IPR036047">
    <property type="entry name" value="F-box-like_dom_sf"/>
</dbReference>
<dbReference type="InterPro" id="IPR050546">
    <property type="entry name" value="Glycosyl_Hydrlase_16"/>
</dbReference>
<dbReference type="InterPro" id="IPR000757">
    <property type="entry name" value="Beta-glucanase-like"/>
</dbReference>
<dbReference type="Gene3D" id="1.20.1280.50">
    <property type="match status" value="1"/>
</dbReference>